<protein>
    <submittedName>
        <fullName evidence="1">Uncharacterized protein</fullName>
    </submittedName>
</protein>
<reference evidence="1" key="2">
    <citation type="submission" date="2020-07" db="EMBL/GenBank/DDBJ databases">
        <authorList>
            <person name="Vera ALvarez R."/>
            <person name="Arias-Moreno D.M."/>
            <person name="Jimenez-Jacinto V."/>
            <person name="Jimenez-Bremont J.F."/>
            <person name="Swaminathan K."/>
            <person name="Moose S.P."/>
            <person name="Guerrero-Gonzalez M.L."/>
            <person name="Marino-Ramirez L."/>
            <person name="Landsman D."/>
            <person name="Rodriguez-Kessler M."/>
            <person name="Delgado-Sanchez P."/>
        </authorList>
    </citation>
    <scope>NUCLEOTIDE SEQUENCE</scope>
    <source>
        <tissue evidence="1">Cladode</tissue>
    </source>
</reference>
<sequence length="125" mass="13265">MVILSQPSPPTAGARQWSKVLSHIAESLVSDFNCSLIKSTSSWLDMQSQIPSQAITMNSSSSESSIVSISGFAVTICSSAGKVLLRLNSMSPMALAKFRVPFTRPAWIKPPAFKILSCSASSSGL</sequence>
<dbReference type="EMBL" id="GISG01277074">
    <property type="protein sequence ID" value="MBA4677950.1"/>
    <property type="molecule type" value="Transcribed_RNA"/>
</dbReference>
<name>A0A7C9AY85_OPUST</name>
<organism evidence="1">
    <name type="scientific">Opuntia streptacantha</name>
    <name type="common">Prickly pear cactus</name>
    <name type="synonym">Opuntia cardona</name>
    <dbReference type="NCBI Taxonomy" id="393608"/>
    <lineage>
        <taxon>Eukaryota</taxon>
        <taxon>Viridiplantae</taxon>
        <taxon>Streptophyta</taxon>
        <taxon>Embryophyta</taxon>
        <taxon>Tracheophyta</taxon>
        <taxon>Spermatophyta</taxon>
        <taxon>Magnoliopsida</taxon>
        <taxon>eudicotyledons</taxon>
        <taxon>Gunneridae</taxon>
        <taxon>Pentapetalae</taxon>
        <taxon>Caryophyllales</taxon>
        <taxon>Cactineae</taxon>
        <taxon>Cactaceae</taxon>
        <taxon>Opuntioideae</taxon>
        <taxon>Opuntia</taxon>
    </lineage>
</organism>
<proteinExistence type="predicted"/>
<evidence type="ECO:0000313" key="1">
    <source>
        <dbReference type="EMBL" id="MBA4677950.1"/>
    </source>
</evidence>
<accession>A0A7C9AY85</accession>
<reference evidence="1" key="1">
    <citation type="journal article" date="2013" name="J. Plant Res.">
        <title>Effect of fungi and light on seed germination of three Opuntia species from semiarid lands of central Mexico.</title>
        <authorList>
            <person name="Delgado-Sanchez P."/>
            <person name="Jimenez-Bremont J.F."/>
            <person name="Guerrero-Gonzalez Mde L."/>
            <person name="Flores J."/>
        </authorList>
    </citation>
    <scope>NUCLEOTIDE SEQUENCE</scope>
    <source>
        <tissue evidence="1">Cladode</tissue>
    </source>
</reference>
<dbReference type="AlphaFoldDB" id="A0A7C9AY85"/>